<reference evidence="2 3" key="1">
    <citation type="journal article" date="2015" name="Stand. Genomic Sci.">
        <title>Genomic Encyclopedia of Bacterial and Archaeal Type Strains, Phase III: the genomes of soil and plant-associated and newly described type strains.</title>
        <authorList>
            <person name="Whitman W.B."/>
            <person name="Woyke T."/>
            <person name="Klenk H.P."/>
            <person name="Zhou Y."/>
            <person name="Lilburn T.G."/>
            <person name="Beck B.J."/>
            <person name="De Vos P."/>
            <person name="Vandamme P."/>
            <person name="Eisen J.A."/>
            <person name="Garrity G."/>
            <person name="Hugenholtz P."/>
            <person name="Kyrpides N.C."/>
        </authorList>
    </citation>
    <scope>NUCLEOTIDE SEQUENCE [LARGE SCALE GENOMIC DNA]</scope>
    <source>
        <strain evidence="2 3">CV2</strain>
    </source>
</reference>
<keyword evidence="3" id="KW-1185">Reference proteome</keyword>
<proteinExistence type="predicted"/>
<name>A0A4Q7LMQ4_9MICO</name>
<evidence type="ECO:0000313" key="3">
    <source>
        <dbReference type="Proteomes" id="UP000293519"/>
    </source>
</evidence>
<accession>A0A4Q7LMQ4</accession>
<evidence type="ECO:0000259" key="1">
    <source>
        <dbReference type="PROSITE" id="PS50206"/>
    </source>
</evidence>
<dbReference type="RefSeq" id="WP_311768262.1">
    <property type="nucleotide sequence ID" value="NZ_SGWW01000003.1"/>
</dbReference>
<dbReference type="SMART" id="SM00450">
    <property type="entry name" value="RHOD"/>
    <property type="match status" value="1"/>
</dbReference>
<keyword evidence="2" id="KW-0808">Transferase</keyword>
<dbReference type="InterPro" id="IPR036873">
    <property type="entry name" value="Rhodanese-like_dom_sf"/>
</dbReference>
<evidence type="ECO:0000313" key="2">
    <source>
        <dbReference type="EMBL" id="RZS56075.1"/>
    </source>
</evidence>
<dbReference type="PANTHER" id="PTHR43031">
    <property type="entry name" value="FAD-DEPENDENT OXIDOREDUCTASE"/>
    <property type="match status" value="1"/>
</dbReference>
<protein>
    <submittedName>
        <fullName evidence="2">Rhodanese-related sulfurtransferase</fullName>
    </submittedName>
</protein>
<dbReference type="PANTHER" id="PTHR43031:SF1">
    <property type="entry name" value="PYRIDINE NUCLEOTIDE-DISULPHIDE OXIDOREDUCTASE"/>
    <property type="match status" value="1"/>
</dbReference>
<dbReference type="GO" id="GO:0016740">
    <property type="term" value="F:transferase activity"/>
    <property type="evidence" value="ECO:0007669"/>
    <property type="project" value="UniProtKB-KW"/>
</dbReference>
<organism evidence="2 3">
    <name type="scientific">Microcella putealis</name>
    <dbReference type="NCBI Taxonomy" id="337005"/>
    <lineage>
        <taxon>Bacteria</taxon>
        <taxon>Bacillati</taxon>
        <taxon>Actinomycetota</taxon>
        <taxon>Actinomycetes</taxon>
        <taxon>Micrococcales</taxon>
        <taxon>Microbacteriaceae</taxon>
        <taxon>Microcella</taxon>
    </lineage>
</organism>
<dbReference type="PROSITE" id="PS50206">
    <property type="entry name" value="RHODANESE_3"/>
    <property type="match status" value="1"/>
</dbReference>
<comment type="caution">
    <text evidence="2">The sequence shown here is derived from an EMBL/GenBank/DDBJ whole genome shotgun (WGS) entry which is preliminary data.</text>
</comment>
<dbReference type="Pfam" id="PF00581">
    <property type="entry name" value="Rhodanese"/>
    <property type="match status" value="1"/>
</dbReference>
<dbReference type="Proteomes" id="UP000293519">
    <property type="component" value="Unassembled WGS sequence"/>
</dbReference>
<dbReference type="Gene3D" id="3.40.250.10">
    <property type="entry name" value="Rhodanese-like domain"/>
    <property type="match status" value="1"/>
</dbReference>
<dbReference type="InterPro" id="IPR050229">
    <property type="entry name" value="GlpE_sulfurtransferase"/>
</dbReference>
<gene>
    <name evidence="2" type="ORF">EV141_1527</name>
</gene>
<feature type="domain" description="Rhodanese" evidence="1">
    <location>
        <begin position="51"/>
        <end position="140"/>
    </location>
</feature>
<dbReference type="SUPFAM" id="SSF52821">
    <property type="entry name" value="Rhodanese/Cell cycle control phosphatase"/>
    <property type="match status" value="1"/>
</dbReference>
<dbReference type="EMBL" id="SGWW01000003">
    <property type="protein sequence ID" value="RZS56075.1"/>
    <property type="molecule type" value="Genomic_DNA"/>
</dbReference>
<sequence>MTDTTASTTATDSRARSALGEFADAAAIAQHFARKLSFETDPSDVAAALEAGERFHFIDVRSREAWDQGHAAAARHIPRAELAAQLDTLDPALPIVVYCWGPACNGGSKAAQLLASLGRPVKEMLGGFEYWAREGLPVEGANGPIHRAADPLTAPVSGGAISFDC</sequence>
<dbReference type="InterPro" id="IPR001763">
    <property type="entry name" value="Rhodanese-like_dom"/>
</dbReference>
<dbReference type="AlphaFoldDB" id="A0A4Q7LMQ4"/>